<dbReference type="InterPro" id="IPR011006">
    <property type="entry name" value="CheY-like_superfamily"/>
</dbReference>
<name>A0A081CZD4_9HYPH</name>
<dbReference type="AlphaFoldDB" id="A0A081CZD4"/>
<keyword evidence="1" id="KW-0597">Phosphoprotein</keyword>
<protein>
    <recommendedName>
        <fullName evidence="2">Response regulatory domain-containing protein</fullName>
    </recommendedName>
</protein>
<accession>A0A081CZD4</accession>
<evidence type="ECO:0000313" key="4">
    <source>
        <dbReference type="Proteomes" id="UP000028701"/>
    </source>
</evidence>
<dbReference type="GO" id="GO:0000160">
    <property type="term" value="P:phosphorelay signal transduction system"/>
    <property type="evidence" value="ECO:0007669"/>
    <property type="project" value="InterPro"/>
</dbReference>
<dbReference type="Gene3D" id="3.40.50.2300">
    <property type="match status" value="1"/>
</dbReference>
<dbReference type="eggNOG" id="COG0784">
    <property type="taxonomic scope" value="Bacteria"/>
</dbReference>
<dbReference type="EMBL" id="BBJU01000023">
    <property type="protein sequence ID" value="GAK72030.1"/>
    <property type="molecule type" value="Genomic_DNA"/>
</dbReference>
<dbReference type="OrthoDB" id="582170at2"/>
<feature type="modified residue" description="4-aspartylphosphate" evidence="1">
    <location>
        <position position="61"/>
    </location>
</feature>
<evidence type="ECO:0000256" key="1">
    <source>
        <dbReference type="PROSITE-ProRule" id="PRU00169"/>
    </source>
</evidence>
<sequence>MPLALEGRQYLVVEDEYLVASDLMMTLEDAGARVLGPISDVTRAMEVLSDPGFPVDAAILDINLGGELIFPAAELLAKHGKPFVFVTGSNNISMPEEFASTPRLLKPYDAQELITTLQAVGR</sequence>
<dbReference type="PROSITE" id="PS50110">
    <property type="entry name" value="RESPONSE_REGULATORY"/>
    <property type="match status" value="1"/>
</dbReference>
<dbReference type="InterPro" id="IPR001789">
    <property type="entry name" value="Sig_transdc_resp-reg_receiver"/>
</dbReference>
<reference evidence="3 4" key="1">
    <citation type="submission" date="2014-08" db="EMBL/GenBank/DDBJ databases">
        <title>Whole genome shotgun sequence of Rhizobium rubi NBRC 13261.</title>
        <authorList>
            <person name="Katano-Makiyama Y."/>
            <person name="Hosoyama A."/>
            <person name="Hashimoto M."/>
            <person name="Hosoyama Y."/>
            <person name="Noguchi M."/>
            <person name="Tsuchikane K."/>
            <person name="Uohara A."/>
            <person name="Ohji S."/>
            <person name="Ichikawa N."/>
            <person name="Kimura A."/>
            <person name="Yamazoe A."/>
            <person name="Fujita N."/>
        </authorList>
    </citation>
    <scope>NUCLEOTIDE SEQUENCE [LARGE SCALE GENOMIC DNA]</scope>
    <source>
        <strain evidence="3 4">NBRC 13261</strain>
    </source>
</reference>
<organism evidence="3 4">
    <name type="scientific">Agrobacterium rubi TR3 = NBRC 13261</name>
    <dbReference type="NCBI Taxonomy" id="1368415"/>
    <lineage>
        <taxon>Bacteria</taxon>
        <taxon>Pseudomonadati</taxon>
        <taxon>Pseudomonadota</taxon>
        <taxon>Alphaproteobacteria</taxon>
        <taxon>Hyphomicrobiales</taxon>
        <taxon>Rhizobiaceae</taxon>
        <taxon>Rhizobium/Agrobacterium group</taxon>
        <taxon>Agrobacterium</taxon>
    </lineage>
</organism>
<dbReference type="RefSeq" id="WP_045231559.1">
    <property type="nucleotide sequence ID" value="NZ_BBJU01000023.1"/>
</dbReference>
<evidence type="ECO:0000313" key="3">
    <source>
        <dbReference type="EMBL" id="GAK72030.1"/>
    </source>
</evidence>
<proteinExistence type="predicted"/>
<dbReference type="Proteomes" id="UP000028701">
    <property type="component" value="Unassembled WGS sequence"/>
</dbReference>
<feature type="domain" description="Response regulatory" evidence="2">
    <location>
        <begin position="9"/>
        <end position="121"/>
    </location>
</feature>
<evidence type="ECO:0000259" key="2">
    <source>
        <dbReference type="PROSITE" id="PS50110"/>
    </source>
</evidence>
<gene>
    <name evidence="3" type="ORF">RRU01S_23_01060</name>
</gene>
<dbReference type="SUPFAM" id="SSF52172">
    <property type="entry name" value="CheY-like"/>
    <property type="match status" value="1"/>
</dbReference>
<comment type="caution">
    <text evidence="3">The sequence shown here is derived from an EMBL/GenBank/DDBJ whole genome shotgun (WGS) entry which is preliminary data.</text>
</comment>